<evidence type="ECO:0000313" key="2">
    <source>
        <dbReference type="Proteomes" id="UP000190852"/>
    </source>
</evidence>
<dbReference type="RefSeq" id="WP_079682781.1">
    <property type="nucleotide sequence ID" value="NZ_FUYQ01000006.1"/>
</dbReference>
<keyword evidence="1" id="KW-0430">Lectin</keyword>
<dbReference type="EMBL" id="FUYQ01000006">
    <property type="protein sequence ID" value="SKB43477.1"/>
    <property type="molecule type" value="Genomic_DNA"/>
</dbReference>
<dbReference type="GO" id="GO:0004553">
    <property type="term" value="F:hydrolase activity, hydrolyzing O-glycosyl compounds"/>
    <property type="evidence" value="ECO:0007669"/>
    <property type="project" value="UniProtKB-ARBA"/>
</dbReference>
<evidence type="ECO:0000313" key="1">
    <source>
        <dbReference type="EMBL" id="SKB43477.1"/>
    </source>
</evidence>
<reference evidence="2" key="1">
    <citation type="submission" date="2017-02" db="EMBL/GenBank/DDBJ databases">
        <authorList>
            <person name="Varghese N."/>
            <person name="Submissions S."/>
        </authorList>
    </citation>
    <scope>NUCLEOTIDE SEQUENCE [LARGE SCALE GENOMIC DNA]</scope>
    <source>
        <strain evidence="2">DSM 24967</strain>
    </source>
</reference>
<name>A0A1T5B8T0_9BACT</name>
<sequence>MLRKRTMLASLIEDGGGNDANCILLLHLDNNRTNASSSGITVSQYNSIPFTTTYKKFGTHALNCTSAYYYLSSSTAINNALTNEITVDYWIKVNQSATDQYNMGYAADFSFGGSGGKAALCVVTYIGRFICTGWANGDVNFLIDLSYTWGSGFNHVAVVIKGGTVKAFINGILVGSTVTILSLPISETIHRIAGGYSTMHYTGGGLSTTNVMDEFRISNCAR</sequence>
<dbReference type="GO" id="GO:0005975">
    <property type="term" value="P:carbohydrate metabolic process"/>
    <property type="evidence" value="ECO:0007669"/>
    <property type="project" value="UniProtKB-ARBA"/>
</dbReference>
<dbReference type="Proteomes" id="UP000190852">
    <property type="component" value="Unassembled WGS sequence"/>
</dbReference>
<dbReference type="AlphaFoldDB" id="A0A1T5B8T0"/>
<proteinExistence type="predicted"/>
<keyword evidence="2" id="KW-1185">Reference proteome</keyword>
<dbReference type="Pfam" id="PF13385">
    <property type="entry name" value="Laminin_G_3"/>
    <property type="match status" value="1"/>
</dbReference>
<organism evidence="1 2">
    <name type="scientific">Parabacteroides chartae</name>
    <dbReference type="NCBI Taxonomy" id="1037355"/>
    <lineage>
        <taxon>Bacteria</taxon>
        <taxon>Pseudomonadati</taxon>
        <taxon>Bacteroidota</taxon>
        <taxon>Bacteroidia</taxon>
        <taxon>Bacteroidales</taxon>
        <taxon>Tannerellaceae</taxon>
        <taxon>Parabacteroides</taxon>
    </lineage>
</organism>
<dbReference type="GO" id="GO:0030246">
    <property type="term" value="F:carbohydrate binding"/>
    <property type="evidence" value="ECO:0007669"/>
    <property type="project" value="UniProtKB-KW"/>
</dbReference>
<gene>
    <name evidence="1" type="ORF">SAMN05660349_01141</name>
</gene>
<dbReference type="InterPro" id="IPR013320">
    <property type="entry name" value="ConA-like_dom_sf"/>
</dbReference>
<accession>A0A1T5B8T0</accession>
<dbReference type="Gene3D" id="2.60.120.200">
    <property type="match status" value="1"/>
</dbReference>
<dbReference type="SUPFAM" id="SSF49899">
    <property type="entry name" value="Concanavalin A-like lectins/glucanases"/>
    <property type="match status" value="1"/>
</dbReference>
<protein>
    <submittedName>
        <fullName evidence="1">Concanavalin A-like lectin/glucanases superfamily protein</fullName>
    </submittedName>
</protein>